<protein>
    <submittedName>
        <fullName evidence="1">36106_t:CDS:1</fullName>
    </submittedName>
</protein>
<reference evidence="1 2" key="1">
    <citation type="submission" date="2021-06" db="EMBL/GenBank/DDBJ databases">
        <authorList>
            <person name="Kallberg Y."/>
            <person name="Tangrot J."/>
            <person name="Rosling A."/>
        </authorList>
    </citation>
    <scope>NUCLEOTIDE SEQUENCE [LARGE SCALE GENOMIC DNA]</scope>
    <source>
        <strain evidence="1 2">120-4 pot B 10/14</strain>
    </source>
</reference>
<sequence>IKQFVEVIKWAKKTLAKEPGSAKKKADKIYIDHFLDEVLENIGNDPDS</sequence>
<gene>
    <name evidence="1" type="ORF">GMARGA_LOCUS40419</name>
</gene>
<accession>A0ABN7X8Q1</accession>
<feature type="non-terminal residue" evidence="1">
    <location>
        <position position="48"/>
    </location>
</feature>
<dbReference type="Proteomes" id="UP000789901">
    <property type="component" value="Unassembled WGS sequence"/>
</dbReference>
<evidence type="ECO:0000313" key="2">
    <source>
        <dbReference type="Proteomes" id="UP000789901"/>
    </source>
</evidence>
<proteinExistence type="predicted"/>
<comment type="caution">
    <text evidence="1">The sequence shown here is derived from an EMBL/GenBank/DDBJ whole genome shotgun (WGS) entry which is preliminary data.</text>
</comment>
<evidence type="ECO:0000313" key="1">
    <source>
        <dbReference type="EMBL" id="CAG8850836.1"/>
    </source>
</evidence>
<keyword evidence="2" id="KW-1185">Reference proteome</keyword>
<dbReference type="EMBL" id="CAJVQB010103042">
    <property type="protein sequence ID" value="CAG8850836.1"/>
    <property type="molecule type" value="Genomic_DNA"/>
</dbReference>
<organism evidence="1 2">
    <name type="scientific">Gigaspora margarita</name>
    <dbReference type="NCBI Taxonomy" id="4874"/>
    <lineage>
        <taxon>Eukaryota</taxon>
        <taxon>Fungi</taxon>
        <taxon>Fungi incertae sedis</taxon>
        <taxon>Mucoromycota</taxon>
        <taxon>Glomeromycotina</taxon>
        <taxon>Glomeromycetes</taxon>
        <taxon>Diversisporales</taxon>
        <taxon>Gigasporaceae</taxon>
        <taxon>Gigaspora</taxon>
    </lineage>
</organism>
<name>A0ABN7X8Q1_GIGMA</name>
<feature type="non-terminal residue" evidence="1">
    <location>
        <position position="1"/>
    </location>
</feature>